<evidence type="ECO:0000313" key="7">
    <source>
        <dbReference type="Proteomes" id="UP000240760"/>
    </source>
</evidence>
<dbReference type="AlphaFoldDB" id="A0A2T4C427"/>
<dbReference type="GO" id="GO:0008270">
    <property type="term" value="F:zinc ion binding"/>
    <property type="evidence" value="ECO:0007669"/>
    <property type="project" value="UniProtKB-UniRule"/>
</dbReference>
<feature type="binding site" evidence="4">
    <location>
        <position position="45"/>
    </location>
    <ligand>
        <name>Zn(2+)</name>
        <dbReference type="ChEBI" id="CHEBI:29105"/>
    </ligand>
</feature>
<dbReference type="SMART" id="SM00947">
    <property type="entry name" value="Pro_CA"/>
    <property type="match status" value="1"/>
</dbReference>
<dbReference type="PANTHER" id="PTHR43175">
    <property type="entry name" value="CARBONIC ANHYDRASE"/>
    <property type="match status" value="1"/>
</dbReference>
<organism evidence="6 7">
    <name type="scientific">Trichoderma longibrachiatum ATCC 18648</name>
    <dbReference type="NCBI Taxonomy" id="983965"/>
    <lineage>
        <taxon>Eukaryota</taxon>
        <taxon>Fungi</taxon>
        <taxon>Dikarya</taxon>
        <taxon>Ascomycota</taxon>
        <taxon>Pezizomycotina</taxon>
        <taxon>Sordariomycetes</taxon>
        <taxon>Hypocreomycetidae</taxon>
        <taxon>Hypocreales</taxon>
        <taxon>Hypocreaceae</taxon>
        <taxon>Trichoderma</taxon>
    </lineage>
</organism>
<accession>A0A2T4C427</accession>
<dbReference type="GO" id="GO:0004089">
    <property type="term" value="F:carbonate dehydratase activity"/>
    <property type="evidence" value="ECO:0007669"/>
    <property type="project" value="UniProtKB-UniRule"/>
</dbReference>
<comment type="similarity">
    <text evidence="1 5">Belongs to the beta-class carbonic anhydrase family.</text>
</comment>
<evidence type="ECO:0000256" key="1">
    <source>
        <dbReference type="ARBA" id="ARBA00006217"/>
    </source>
</evidence>
<dbReference type="EMBL" id="KZ679132">
    <property type="protein sequence ID" value="PTB76284.1"/>
    <property type="molecule type" value="Genomic_DNA"/>
</dbReference>
<dbReference type="SUPFAM" id="SSF53056">
    <property type="entry name" value="beta-carbonic anhydrase, cab"/>
    <property type="match status" value="1"/>
</dbReference>
<comment type="function">
    <text evidence="5">Reversible hydration of carbon dioxide.</text>
</comment>
<dbReference type="InterPro" id="IPR036874">
    <property type="entry name" value="Carbonic_anhydrase_sf"/>
</dbReference>
<evidence type="ECO:0000256" key="5">
    <source>
        <dbReference type="RuleBase" id="RU003956"/>
    </source>
</evidence>
<evidence type="ECO:0000256" key="2">
    <source>
        <dbReference type="ARBA" id="ARBA00022723"/>
    </source>
</evidence>
<dbReference type="InterPro" id="IPR001765">
    <property type="entry name" value="Carbonic_anhydrase"/>
</dbReference>
<feature type="binding site" evidence="4">
    <location>
        <position position="99"/>
    </location>
    <ligand>
        <name>Zn(2+)</name>
        <dbReference type="ChEBI" id="CHEBI:29105"/>
    </ligand>
</feature>
<name>A0A2T4C427_TRILO</name>
<evidence type="ECO:0000256" key="3">
    <source>
        <dbReference type="ARBA" id="ARBA00022833"/>
    </source>
</evidence>
<gene>
    <name evidence="6" type="ORF">M440DRAFT_1356121</name>
</gene>
<feature type="non-terminal residue" evidence="6">
    <location>
        <position position="184"/>
    </location>
</feature>
<dbReference type="EC" id="4.2.1.1" evidence="5"/>
<evidence type="ECO:0000313" key="6">
    <source>
        <dbReference type="EMBL" id="PTB76284.1"/>
    </source>
</evidence>
<sequence>MTSRLLDELLRRNSKVVENYQAPPHLIPLAEAARPTGAATIILSCSDPRLNPYAIFGIDPTIQGVSMVRNAGGRAMDAIRSISVLQTIAGAKTVVVLHHTDCGMTHFHDARVREALIQIAPREKDTINATKYGEITGSIEESVEEDVEHLLFSPFILPGTSIVGLKMDTFTGVVTKVTEAKIGE</sequence>
<feature type="binding site" evidence="4">
    <location>
        <position position="102"/>
    </location>
    <ligand>
        <name>Zn(2+)</name>
        <dbReference type="ChEBI" id="CHEBI:29105"/>
    </ligand>
</feature>
<dbReference type="STRING" id="983965.A0A2T4C427"/>
<dbReference type="OrthoDB" id="10248475at2759"/>
<proteinExistence type="inferred from homology"/>
<dbReference type="Gene3D" id="3.40.1050.10">
    <property type="entry name" value="Carbonic anhydrase"/>
    <property type="match status" value="1"/>
</dbReference>
<protein>
    <recommendedName>
        <fullName evidence="5">Carbonic anhydrase</fullName>
        <ecNumber evidence="5">4.2.1.1</ecNumber>
    </recommendedName>
    <alternativeName>
        <fullName evidence="5">Carbonate dehydratase</fullName>
    </alternativeName>
</protein>
<dbReference type="Proteomes" id="UP000240760">
    <property type="component" value="Unassembled WGS sequence"/>
</dbReference>
<dbReference type="PANTHER" id="PTHR43175:SF3">
    <property type="entry name" value="CARBON DISULFIDE HYDROLASE"/>
    <property type="match status" value="1"/>
</dbReference>
<dbReference type="Pfam" id="PF00484">
    <property type="entry name" value="Pro_CA"/>
    <property type="match status" value="1"/>
</dbReference>
<comment type="cofactor">
    <cofactor evidence="4">
        <name>Zn(2+)</name>
        <dbReference type="ChEBI" id="CHEBI:29105"/>
    </cofactor>
    <text evidence="4">Binds 1 zinc ion per subunit.</text>
</comment>
<evidence type="ECO:0000256" key="4">
    <source>
        <dbReference type="PIRSR" id="PIRSR601765-1"/>
    </source>
</evidence>
<keyword evidence="5" id="KW-0456">Lyase</keyword>
<comment type="catalytic activity">
    <reaction evidence="5">
        <text>hydrogencarbonate + H(+) = CO2 + H2O</text>
        <dbReference type="Rhea" id="RHEA:10748"/>
        <dbReference type="ChEBI" id="CHEBI:15377"/>
        <dbReference type="ChEBI" id="CHEBI:15378"/>
        <dbReference type="ChEBI" id="CHEBI:16526"/>
        <dbReference type="ChEBI" id="CHEBI:17544"/>
        <dbReference type="EC" id="4.2.1.1"/>
    </reaction>
</comment>
<reference evidence="6 7" key="1">
    <citation type="submission" date="2016-07" db="EMBL/GenBank/DDBJ databases">
        <title>Multiple horizontal gene transfer events from other fungi enriched the ability of initially mycotrophic Trichoderma (Ascomycota) to feed on dead plant biomass.</title>
        <authorList>
            <consortium name="DOE Joint Genome Institute"/>
            <person name="Aerts A."/>
            <person name="Atanasova L."/>
            <person name="Chenthamara K."/>
            <person name="Zhang J."/>
            <person name="Grujic M."/>
            <person name="Henrissat B."/>
            <person name="Kuo A."/>
            <person name="Salamov A."/>
            <person name="Lipzen A."/>
            <person name="Labutti K."/>
            <person name="Barry K."/>
            <person name="Miao Y."/>
            <person name="Rahimi M.J."/>
            <person name="Shen Q."/>
            <person name="Grigoriev I.V."/>
            <person name="Kubicek C.P."/>
            <person name="Druzhinina I.S."/>
        </authorList>
    </citation>
    <scope>NUCLEOTIDE SEQUENCE [LARGE SCALE GENOMIC DNA]</scope>
    <source>
        <strain evidence="6 7">ATCC 18648</strain>
    </source>
</reference>
<keyword evidence="7" id="KW-1185">Reference proteome</keyword>
<feature type="binding site" evidence="4">
    <location>
        <position position="47"/>
    </location>
    <ligand>
        <name>Zn(2+)</name>
        <dbReference type="ChEBI" id="CHEBI:29105"/>
    </ligand>
</feature>
<keyword evidence="2 4" id="KW-0479">Metal-binding</keyword>
<keyword evidence="3 4" id="KW-0862">Zinc</keyword>